<accession>A0AAD5LLP7</accession>
<evidence type="ECO:0000256" key="4">
    <source>
        <dbReference type="ARBA" id="ARBA00022676"/>
    </source>
</evidence>
<evidence type="ECO:0000256" key="3">
    <source>
        <dbReference type="ARBA" id="ARBA00008715"/>
    </source>
</evidence>
<evidence type="ECO:0000313" key="12">
    <source>
        <dbReference type="EMBL" id="KAJ0402883.1"/>
    </source>
</evidence>
<dbReference type="Proteomes" id="UP001209570">
    <property type="component" value="Unassembled WGS sequence"/>
</dbReference>
<keyword evidence="8 10" id="KW-1133">Transmembrane helix</keyword>
<evidence type="ECO:0000256" key="8">
    <source>
        <dbReference type="ARBA" id="ARBA00022989"/>
    </source>
</evidence>
<dbReference type="EMBL" id="JAKCXM010000093">
    <property type="protein sequence ID" value="KAJ0402883.1"/>
    <property type="molecule type" value="Genomic_DNA"/>
</dbReference>
<keyword evidence="5 10" id="KW-0808">Transferase</keyword>
<feature type="transmembrane region" description="Helical" evidence="10">
    <location>
        <begin position="339"/>
        <end position="359"/>
    </location>
</feature>
<reference evidence="12" key="1">
    <citation type="submission" date="2021-12" db="EMBL/GenBank/DDBJ databases">
        <title>Prjna785345.</title>
        <authorList>
            <person name="Rujirawat T."/>
            <person name="Krajaejun T."/>
        </authorList>
    </citation>
    <scope>NUCLEOTIDE SEQUENCE</scope>
    <source>
        <strain evidence="12">Pi057C3</strain>
    </source>
</reference>
<dbReference type="PANTHER" id="PTHR12413">
    <property type="entry name" value="DOLICHYL GLYCOSYLTRANSFERASE"/>
    <property type="match status" value="1"/>
</dbReference>
<protein>
    <recommendedName>
        <fullName evidence="10">Alpha-1,3-glucosyltransferase</fullName>
        <ecNumber evidence="10">2.4.1.-</ecNumber>
    </recommendedName>
</protein>
<feature type="transmembrane region" description="Helical" evidence="10">
    <location>
        <begin position="15"/>
        <end position="34"/>
    </location>
</feature>
<keyword evidence="13" id="KW-1185">Reference proteome</keyword>
<feature type="transmembrane region" description="Helical" evidence="10">
    <location>
        <begin position="533"/>
        <end position="554"/>
    </location>
</feature>
<feature type="transmembrane region" description="Helical" evidence="10">
    <location>
        <begin position="442"/>
        <end position="462"/>
    </location>
</feature>
<keyword evidence="7 10" id="KW-0256">Endoplasmic reticulum</keyword>
<evidence type="ECO:0000256" key="2">
    <source>
        <dbReference type="ARBA" id="ARBA00004922"/>
    </source>
</evidence>
<feature type="transmembrane region" description="Helical" evidence="10">
    <location>
        <begin position="191"/>
        <end position="216"/>
    </location>
</feature>
<comment type="pathway">
    <text evidence="2 10">Protein modification; protein glycosylation.</text>
</comment>
<evidence type="ECO:0000313" key="13">
    <source>
        <dbReference type="Proteomes" id="UP001209570"/>
    </source>
</evidence>
<proteinExistence type="inferred from homology"/>
<feature type="transmembrane region" description="Helical" evidence="10">
    <location>
        <begin position="507"/>
        <end position="527"/>
    </location>
</feature>
<comment type="subcellular location">
    <subcellularLocation>
        <location evidence="1 10">Endoplasmic reticulum membrane</location>
        <topology evidence="1 10">Multi-pass membrane protein</topology>
    </subcellularLocation>
</comment>
<feature type="transmembrane region" description="Helical" evidence="10">
    <location>
        <begin position="277"/>
        <end position="297"/>
    </location>
</feature>
<organism evidence="12 13">
    <name type="scientific">Pythium insidiosum</name>
    <name type="common">Pythiosis disease agent</name>
    <dbReference type="NCBI Taxonomy" id="114742"/>
    <lineage>
        <taxon>Eukaryota</taxon>
        <taxon>Sar</taxon>
        <taxon>Stramenopiles</taxon>
        <taxon>Oomycota</taxon>
        <taxon>Peronosporomycetes</taxon>
        <taxon>Pythiales</taxon>
        <taxon>Pythiaceae</taxon>
        <taxon>Pythium</taxon>
    </lineage>
</organism>
<feature type="transmembrane region" description="Helical" evidence="10">
    <location>
        <begin position="371"/>
        <end position="391"/>
    </location>
</feature>
<dbReference type="GO" id="GO:0042283">
    <property type="term" value="F:dolichyl pyrophosphate Glc1Man9GlcNAc2 alpha-1,3-glucosyltransferase activity"/>
    <property type="evidence" value="ECO:0007669"/>
    <property type="project" value="TreeGrafter"/>
</dbReference>
<evidence type="ECO:0000256" key="1">
    <source>
        <dbReference type="ARBA" id="ARBA00004477"/>
    </source>
</evidence>
<dbReference type="GO" id="GO:0006487">
    <property type="term" value="P:protein N-linked glycosylation"/>
    <property type="evidence" value="ECO:0007669"/>
    <property type="project" value="TreeGrafter"/>
</dbReference>
<evidence type="ECO:0000256" key="11">
    <source>
        <dbReference type="SAM" id="MobiDB-lite"/>
    </source>
</evidence>
<evidence type="ECO:0000256" key="7">
    <source>
        <dbReference type="ARBA" id="ARBA00022824"/>
    </source>
</evidence>
<feature type="transmembrane region" description="Helical" evidence="10">
    <location>
        <begin position="145"/>
        <end position="165"/>
    </location>
</feature>
<feature type="region of interest" description="Disordered" evidence="11">
    <location>
        <begin position="227"/>
        <end position="262"/>
    </location>
</feature>
<evidence type="ECO:0000256" key="9">
    <source>
        <dbReference type="ARBA" id="ARBA00023136"/>
    </source>
</evidence>
<comment type="similarity">
    <text evidence="3 10">Belongs to the ALG6/ALG8 glucosyltransferase family.</text>
</comment>
<evidence type="ECO:0000256" key="6">
    <source>
        <dbReference type="ARBA" id="ARBA00022692"/>
    </source>
</evidence>
<dbReference type="InterPro" id="IPR004856">
    <property type="entry name" value="Glyco_trans_ALG6/ALG8"/>
</dbReference>
<gene>
    <name evidence="12" type="ORF">P43SY_000497</name>
</gene>
<dbReference type="AlphaFoldDB" id="A0AAD5LLP7"/>
<feature type="transmembrane region" description="Helical" evidence="10">
    <location>
        <begin position="468"/>
        <end position="486"/>
    </location>
</feature>
<evidence type="ECO:0000256" key="10">
    <source>
        <dbReference type="RuleBase" id="RU363110"/>
    </source>
</evidence>
<dbReference type="EC" id="2.4.1.-" evidence="10"/>
<dbReference type="GO" id="GO:0005789">
    <property type="term" value="C:endoplasmic reticulum membrane"/>
    <property type="evidence" value="ECO:0007669"/>
    <property type="project" value="UniProtKB-SubCell"/>
</dbReference>
<dbReference type="PANTHER" id="PTHR12413:SF2">
    <property type="entry name" value="DOLICHYL PYROPHOSPHATE GLC1MAN9GLCNAC2 ALPHA-1,3-GLUCOSYLTRANSFERASE-RELATED"/>
    <property type="match status" value="1"/>
</dbReference>
<keyword evidence="9 10" id="KW-0472">Membrane</keyword>
<sequence>MTPPSATDRRIDAPVVALFVVSVALKLLLIPSYTSTDFEVHRNWLAITHSLPPARWYHEATSEWTLDYPPLFAYFERALAWVAARVDPELVRISATPLFSPSILHFQRFSVIASDSVLFYAVVEYCSSWPSVTTTESAFSRRKRFVILLLTTLDAGLLFVDHIHFQYNGMLLGLLILSAARLRQNKDLQGAFLYAVLLMMKHIYLYAAPLYFVYLLGHHCYKKTNQDDGDPAAGVDRLSSSDVDGKSRRKRSISSTDVHDTIQSRHDGHTRFSFSKFLTLGVMVLAVFAASFASVLLRHPDPIAGLKQIFSRLFPVHRGLCHAYWAPNAWALYAFVDKLLVVLGLPAKAGVALMSGGLVQEASFAVLPSIHPIVCAILTFASMTPALVSVWQYPDSSLFMSAMVYCMHCSFMFGYHVHEKAILQVLLPLALMAAESVNDMRLYRFAAIVSSISLFPLLFTPAEHGTKFLLAILHALLAFVTLDPLLKDSLRQRKIKTTGVRMRAHETAYLAIVVAVAALSAVFPFLPRVGARYPFIPLMLISVSCAIANMYVWFFSLSQHFRKLAAVKSYLHVSA</sequence>
<keyword evidence="4 10" id="KW-0328">Glycosyltransferase</keyword>
<comment type="caution">
    <text evidence="12">The sequence shown here is derived from an EMBL/GenBank/DDBJ whole genome shotgun (WGS) entry which is preliminary data.</text>
</comment>
<keyword evidence="6 10" id="KW-0812">Transmembrane</keyword>
<evidence type="ECO:0000256" key="5">
    <source>
        <dbReference type="ARBA" id="ARBA00022679"/>
    </source>
</evidence>
<feature type="transmembrane region" description="Helical" evidence="10">
    <location>
        <begin position="397"/>
        <end position="417"/>
    </location>
</feature>
<dbReference type="Pfam" id="PF03155">
    <property type="entry name" value="Alg6_Alg8"/>
    <property type="match status" value="1"/>
</dbReference>
<name>A0AAD5LLP7_PYTIN</name>